<dbReference type="RefSeq" id="XP_022303576.1">
    <property type="nucleotide sequence ID" value="XM_022447868.1"/>
</dbReference>
<evidence type="ECO:0000313" key="3">
    <source>
        <dbReference type="RefSeq" id="XP_022303576.1"/>
    </source>
</evidence>
<gene>
    <name evidence="3" type="primary">LOC111111097</name>
</gene>
<dbReference type="AlphaFoldDB" id="A0A8B8BKV3"/>
<keyword evidence="2" id="KW-1185">Reference proteome</keyword>
<sequence>MVTIQLLNMQMNKTNFFAEAWFRQRCTRYINQHFPLRIWTNITHNLTWIARISMITEVLECSVQRILVRDWTKNGRGLRSDSKLIPLKLYSREPMSRMFSYTGRDNVNTTTIDNATDIGMPSSGSSGEAEVIWINLMLTVLLIVLPRMMEFMEFIFATVHEMSFPLGKTWTAVEKDENSFTTMDTRRAHEETREKTERDEANDGALI</sequence>
<feature type="region of interest" description="Disordered" evidence="1">
    <location>
        <begin position="183"/>
        <end position="207"/>
    </location>
</feature>
<protein>
    <submittedName>
        <fullName evidence="3">Uncharacterized protein LOC111111097 isoform X1</fullName>
    </submittedName>
</protein>
<reference evidence="3" key="1">
    <citation type="submission" date="2025-08" db="UniProtKB">
        <authorList>
            <consortium name="RefSeq"/>
        </authorList>
    </citation>
    <scope>IDENTIFICATION</scope>
    <source>
        <tissue evidence="3">Whole sample</tissue>
    </source>
</reference>
<dbReference type="GeneID" id="111111097"/>
<accession>A0A8B8BKV3</accession>
<name>A0A8B8BKV3_CRAVI</name>
<evidence type="ECO:0000256" key="1">
    <source>
        <dbReference type="SAM" id="MobiDB-lite"/>
    </source>
</evidence>
<evidence type="ECO:0000313" key="2">
    <source>
        <dbReference type="Proteomes" id="UP000694844"/>
    </source>
</evidence>
<feature type="compositionally biased region" description="Basic and acidic residues" evidence="1">
    <location>
        <begin position="183"/>
        <end position="201"/>
    </location>
</feature>
<organism evidence="2 3">
    <name type="scientific">Crassostrea virginica</name>
    <name type="common">Eastern oyster</name>
    <dbReference type="NCBI Taxonomy" id="6565"/>
    <lineage>
        <taxon>Eukaryota</taxon>
        <taxon>Metazoa</taxon>
        <taxon>Spiralia</taxon>
        <taxon>Lophotrochozoa</taxon>
        <taxon>Mollusca</taxon>
        <taxon>Bivalvia</taxon>
        <taxon>Autobranchia</taxon>
        <taxon>Pteriomorphia</taxon>
        <taxon>Ostreida</taxon>
        <taxon>Ostreoidea</taxon>
        <taxon>Ostreidae</taxon>
        <taxon>Crassostrea</taxon>
    </lineage>
</organism>
<dbReference type="KEGG" id="cvn:111111097"/>
<proteinExistence type="predicted"/>
<dbReference type="Proteomes" id="UP000694844">
    <property type="component" value="Chromosome 9"/>
</dbReference>